<dbReference type="SUPFAM" id="SSF52402">
    <property type="entry name" value="Adenine nucleotide alpha hydrolases-like"/>
    <property type="match status" value="2"/>
</dbReference>
<dbReference type="InterPro" id="IPR014729">
    <property type="entry name" value="Rossmann-like_a/b/a_fold"/>
</dbReference>
<dbReference type="PRINTS" id="PR01438">
    <property type="entry name" value="UNVRSLSTRESS"/>
</dbReference>
<dbReference type="EMBL" id="FNCC01000001">
    <property type="protein sequence ID" value="SDF41341.1"/>
    <property type="molecule type" value="Genomic_DNA"/>
</dbReference>
<reference evidence="4" key="1">
    <citation type="submission" date="2016-10" db="EMBL/GenBank/DDBJ databases">
        <authorList>
            <person name="Varghese N."/>
            <person name="Submissions S."/>
        </authorList>
    </citation>
    <scope>NUCLEOTIDE SEQUENCE [LARGE SCALE GENOMIC DNA]</scope>
    <source>
        <strain evidence="4">CGMCC 4.3506</strain>
    </source>
</reference>
<dbReference type="STRING" id="200378.SAMN05216553_101516"/>
<dbReference type="PANTHER" id="PTHR46268">
    <property type="entry name" value="STRESS RESPONSE PROTEIN NHAX"/>
    <property type="match status" value="1"/>
</dbReference>
<dbReference type="InterPro" id="IPR006016">
    <property type="entry name" value="UspA"/>
</dbReference>
<organism evidence="3 4">
    <name type="scientific">Lentzea fradiae</name>
    <dbReference type="NCBI Taxonomy" id="200378"/>
    <lineage>
        <taxon>Bacteria</taxon>
        <taxon>Bacillati</taxon>
        <taxon>Actinomycetota</taxon>
        <taxon>Actinomycetes</taxon>
        <taxon>Pseudonocardiales</taxon>
        <taxon>Pseudonocardiaceae</taxon>
        <taxon>Lentzea</taxon>
    </lineage>
</organism>
<gene>
    <name evidence="3" type="ORF">SAMN05216553_101516</name>
</gene>
<dbReference type="Proteomes" id="UP000199623">
    <property type="component" value="Unassembled WGS sequence"/>
</dbReference>
<dbReference type="RefSeq" id="WP_090045041.1">
    <property type="nucleotide sequence ID" value="NZ_FNCC01000001.1"/>
</dbReference>
<feature type="domain" description="UspA" evidence="2">
    <location>
        <begin position="157"/>
        <end position="293"/>
    </location>
</feature>
<sequence length="297" mass="30517">MTEPTVAKPIVVGVDGSTSALDATRWAAAEAARRSTGLVLLHSYPPVPFRGPRRGGSTAEFGNAVRDQGRQWLDATAAVAREAAPGVEVTTELVEGGAAEQLVGRSATAELVVLGSRGLGGFTGLLVGSIAVAVSTHALCPVVVVREGQAPAQDAPVVVGVDGSVTSEAALEFAFQVAELRGAPLLAVRTWSDSLVDATKRTVQVAAAVEEIEAEERQLLEEEVGACAKNHPGVTVRQELVRGGAVRVLTEQSASAQLVVVGTRGRGGFRGLLLGSTSQSLIYNAQGPVAVVPPAHQ</sequence>
<dbReference type="Pfam" id="PF00582">
    <property type="entry name" value="Usp"/>
    <property type="match status" value="2"/>
</dbReference>
<feature type="domain" description="UspA" evidence="2">
    <location>
        <begin position="8"/>
        <end position="146"/>
    </location>
</feature>
<comment type="similarity">
    <text evidence="1">Belongs to the universal stress protein A family.</text>
</comment>
<keyword evidence="4" id="KW-1185">Reference proteome</keyword>
<proteinExistence type="inferred from homology"/>
<dbReference type="PANTHER" id="PTHR46268:SF6">
    <property type="entry name" value="UNIVERSAL STRESS PROTEIN UP12"/>
    <property type="match status" value="1"/>
</dbReference>
<protein>
    <submittedName>
        <fullName evidence="3">Nucleotide-binding universal stress protein, UspA family</fullName>
    </submittedName>
</protein>
<evidence type="ECO:0000313" key="3">
    <source>
        <dbReference type="EMBL" id="SDF41341.1"/>
    </source>
</evidence>
<accession>A0A1G7KW49</accession>
<evidence type="ECO:0000313" key="4">
    <source>
        <dbReference type="Proteomes" id="UP000199623"/>
    </source>
</evidence>
<dbReference type="OrthoDB" id="3404132at2"/>
<dbReference type="InterPro" id="IPR006015">
    <property type="entry name" value="Universal_stress_UspA"/>
</dbReference>
<name>A0A1G7KW49_9PSEU</name>
<evidence type="ECO:0000256" key="1">
    <source>
        <dbReference type="ARBA" id="ARBA00008791"/>
    </source>
</evidence>
<dbReference type="Gene3D" id="3.40.50.620">
    <property type="entry name" value="HUPs"/>
    <property type="match status" value="2"/>
</dbReference>
<dbReference type="AlphaFoldDB" id="A0A1G7KW49"/>
<evidence type="ECO:0000259" key="2">
    <source>
        <dbReference type="Pfam" id="PF00582"/>
    </source>
</evidence>